<dbReference type="OrthoDB" id="9775255at2"/>
<protein>
    <submittedName>
        <fullName evidence="1">Uncharacterized protein</fullName>
    </submittedName>
</protein>
<dbReference type="AlphaFoldDB" id="A0A2K2H5B4"/>
<dbReference type="Proteomes" id="UP000236340">
    <property type="component" value="Unassembled WGS sequence"/>
</dbReference>
<organism evidence="1 2">
    <name type="scientific">Geothermobacter hydrogeniphilus</name>
    <dbReference type="NCBI Taxonomy" id="1969733"/>
    <lineage>
        <taxon>Bacteria</taxon>
        <taxon>Pseudomonadati</taxon>
        <taxon>Thermodesulfobacteriota</taxon>
        <taxon>Desulfuromonadia</taxon>
        <taxon>Desulfuromonadales</taxon>
        <taxon>Geothermobacteraceae</taxon>
        <taxon>Geothermobacter</taxon>
    </lineage>
</organism>
<proteinExistence type="predicted"/>
<evidence type="ECO:0000313" key="1">
    <source>
        <dbReference type="EMBL" id="PNU18534.1"/>
    </source>
</evidence>
<evidence type="ECO:0000313" key="2">
    <source>
        <dbReference type="Proteomes" id="UP000236340"/>
    </source>
</evidence>
<dbReference type="RefSeq" id="WP_103116929.1">
    <property type="nucleotide sequence ID" value="NZ_PPFX01000071.1"/>
</dbReference>
<gene>
    <name evidence="1" type="ORF">C2E25_17145</name>
</gene>
<reference evidence="1 2" key="1">
    <citation type="journal article" date="2018" name="Genome Announc.">
        <title>Genome Sequence of Geothermobacter sp. HR-1 Iron Reducer from the Loihi Seamount.</title>
        <authorList>
            <person name="Smith H."/>
            <person name="Abuyen K."/>
            <person name="Tremblay J."/>
            <person name="Savalia P."/>
            <person name="Perez-Rodriguez I."/>
            <person name="Emerson D."/>
            <person name="Tully B."/>
            <person name="Amend J."/>
        </authorList>
    </citation>
    <scope>NUCLEOTIDE SEQUENCE [LARGE SCALE GENOMIC DNA]</scope>
    <source>
        <strain evidence="1 2">HR-1</strain>
    </source>
</reference>
<name>A0A2K2H5B4_9BACT</name>
<sequence length="190" mass="21962">MKTGLVSIFFLLLLGALSLAHGGCLTRDVADISGNIQTYFVCKNTLPSPDYLIASYMGPKISFTVFSFDKSGASYLCHDYESKYDSDYRCEKGGIRDVLSEYRNKKTKVLTYDIGDVDENLIKKIFKRKPIFATSETQEGIMVDKCFSAIVDDDVYLIYDRKSFVEFYKCLIRMEHYFEKNKKWTIKHFD</sequence>
<accession>A0A2K2H5B4</accession>
<comment type="caution">
    <text evidence="1">The sequence shown here is derived from an EMBL/GenBank/DDBJ whole genome shotgun (WGS) entry which is preliminary data.</text>
</comment>
<dbReference type="EMBL" id="PPFX01000071">
    <property type="protein sequence ID" value="PNU18534.1"/>
    <property type="molecule type" value="Genomic_DNA"/>
</dbReference>